<keyword evidence="3" id="KW-0804">Transcription</keyword>
<dbReference type="GO" id="GO:0003677">
    <property type="term" value="F:DNA binding"/>
    <property type="evidence" value="ECO:0007669"/>
    <property type="project" value="UniProtKB-KW"/>
</dbReference>
<dbReference type="InterPro" id="IPR036390">
    <property type="entry name" value="WH_DNA-bd_sf"/>
</dbReference>
<proteinExistence type="predicted"/>
<dbReference type="EMBL" id="JACHGH010000001">
    <property type="protein sequence ID" value="MBB6451944.1"/>
    <property type="molecule type" value="Genomic_DNA"/>
</dbReference>
<dbReference type="PANTHER" id="PTHR42756">
    <property type="entry name" value="TRANSCRIPTIONAL REGULATOR, MARR"/>
    <property type="match status" value="1"/>
</dbReference>
<sequence length="162" mass="19385">MKINEVHELINYYRGMYKVLEQDWQKSAQDQGITSAEQHILWILHFEKEATMSRIAQLGLWEISTVMQVIKRLTKKGLVDVQKNKKDLRISYVTLTDEGKKVREETQNYTYKITEYLHDFAGRNEENRKLIDQMKEFLLDFNKHFHGEEFSKWVKHTSKSSD</sequence>
<keyword evidence="6" id="KW-1185">Reference proteome</keyword>
<dbReference type="PANTHER" id="PTHR42756:SF1">
    <property type="entry name" value="TRANSCRIPTIONAL REPRESSOR OF EMRAB OPERON"/>
    <property type="match status" value="1"/>
</dbReference>
<dbReference type="SUPFAM" id="SSF46785">
    <property type="entry name" value="Winged helix' DNA-binding domain"/>
    <property type="match status" value="1"/>
</dbReference>
<keyword evidence="5" id="KW-0645">Protease</keyword>
<feature type="domain" description="HTH marR-type" evidence="4">
    <location>
        <begin position="6"/>
        <end position="139"/>
    </location>
</feature>
<dbReference type="InterPro" id="IPR000835">
    <property type="entry name" value="HTH_MarR-typ"/>
</dbReference>
<dbReference type="SMART" id="SM00347">
    <property type="entry name" value="HTH_MARR"/>
    <property type="match status" value="1"/>
</dbReference>
<evidence type="ECO:0000313" key="5">
    <source>
        <dbReference type="EMBL" id="MBB6451944.1"/>
    </source>
</evidence>
<evidence type="ECO:0000256" key="2">
    <source>
        <dbReference type="ARBA" id="ARBA00023125"/>
    </source>
</evidence>
<name>A0A841PVZ5_9BACI</name>
<evidence type="ECO:0000256" key="3">
    <source>
        <dbReference type="ARBA" id="ARBA00023163"/>
    </source>
</evidence>
<dbReference type="GO" id="GO:0006508">
    <property type="term" value="P:proteolysis"/>
    <property type="evidence" value="ECO:0007669"/>
    <property type="project" value="UniProtKB-KW"/>
</dbReference>
<evidence type="ECO:0000256" key="1">
    <source>
        <dbReference type="ARBA" id="ARBA00023015"/>
    </source>
</evidence>
<organism evidence="5 6">
    <name type="scientific">Salirhabdus euzebyi</name>
    <dbReference type="NCBI Taxonomy" id="394506"/>
    <lineage>
        <taxon>Bacteria</taxon>
        <taxon>Bacillati</taxon>
        <taxon>Bacillota</taxon>
        <taxon>Bacilli</taxon>
        <taxon>Bacillales</taxon>
        <taxon>Bacillaceae</taxon>
        <taxon>Salirhabdus</taxon>
    </lineage>
</organism>
<reference evidence="5 6" key="1">
    <citation type="submission" date="2020-08" db="EMBL/GenBank/DDBJ databases">
        <title>Genomic Encyclopedia of Type Strains, Phase IV (KMG-IV): sequencing the most valuable type-strain genomes for metagenomic binning, comparative biology and taxonomic classification.</title>
        <authorList>
            <person name="Goeker M."/>
        </authorList>
    </citation>
    <scope>NUCLEOTIDE SEQUENCE [LARGE SCALE GENOMIC DNA]</scope>
    <source>
        <strain evidence="5 6">DSM 19612</strain>
    </source>
</reference>
<dbReference type="Pfam" id="PF01047">
    <property type="entry name" value="MarR"/>
    <property type="match status" value="1"/>
</dbReference>
<dbReference type="AlphaFoldDB" id="A0A841PVZ5"/>
<accession>A0A841PVZ5</accession>
<dbReference type="Proteomes" id="UP000581688">
    <property type="component" value="Unassembled WGS sequence"/>
</dbReference>
<dbReference type="GO" id="GO:0003700">
    <property type="term" value="F:DNA-binding transcription factor activity"/>
    <property type="evidence" value="ECO:0007669"/>
    <property type="project" value="InterPro"/>
</dbReference>
<keyword evidence="1" id="KW-0805">Transcription regulation</keyword>
<gene>
    <name evidence="5" type="ORF">HNQ94_000365</name>
</gene>
<keyword evidence="5" id="KW-0378">Hydrolase</keyword>
<dbReference type="PROSITE" id="PS50995">
    <property type="entry name" value="HTH_MARR_2"/>
    <property type="match status" value="1"/>
</dbReference>
<dbReference type="Gene3D" id="1.10.10.10">
    <property type="entry name" value="Winged helix-like DNA-binding domain superfamily/Winged helix DNA-binding domain"/>
    <property type="match status" value="1"/>
</dbReference>
<protein>
    <submittedName>
        <fullName evidence="5">MarR family protease production transcriptional regulator HPr</fullName>
    </submittedName>
</protein>
<comment type="caution">
    <text evidence="5">The sequence shown here is derived from an EMBL/GenBank/DDBJ whole genome shotgun (WGS) entry which is preliminary data.</text>
</comment>
<dbReference type="InterPro" id="IPR036388">
    <property type="entry name" value="WH-like_DNA-bd_sf"/>
</dbReference>
<evidence type="ECO:0000313" key="6">
    <source>
        <dbReference type="Proteomes" id="UP000581688"/>
    </source>
</evidence>
<dbReference type="RefSeq" id="WP_174494493.1">
    <property type="nucleotide sequence ID" value="NZ_CADDWK010000001.1"/>
</dbReference>
<dbReference type="GO" id="GO:0008233">
    <property type="term" value="F:peptidase activity"/>
    <property type="evidence" value="ECO:0007669"/>
    <property type="project" value="UniProtKB-KW"/>
</dbReference>
<keyword evidence="2" id="KW-0238">DNA-binding</keyword>
<evidence type="ECO:0000259" key="4">
    <source>
        <dbReference type="PROSITE" id="PS50995"/>
    </source>
</evidence>